<evidence type="ECO:0000313" key="2">
    <source>
        <dbReference type="EMBL" id="KAF9414442.1"/>
    </source>
</evidence>
<comment type="caution">
    <text evidence="2">The sequence shown here is derived from an EMBL/GenBank/DDBJ whole genome shotgun (WGS) entry which is preliminary data.</text>
</comment>
<accession>A0A835GFU8</accession>
<sequence length="70" mass="8213">MPERPKRRKNNKNKRKNKNNKPEVIKNNSDEKKLDSAESCNSKTDSKDDLVENESIDTKEIKQEILQPFV</sequence>
<name>A0A835GFU8_SPOEX</name>
<feature type="compositionally biased region" description="Basic and acidic residues" evidence="1">
    <location>
        <begin position="20"/>
        <end position="36"/>
    </location>
</feature>
<feature type="compositionally biased region" description="Basic residues" evidence="1">
    <location>
        <begin position="1"/>
        <end position="19"/>
    </location>
</feature>
<dbReference type="Proteomes" id="UP000648187">
    <property type="component" value="Unassembled WGS sequence"/>
</dbReference>
<evidence type="ECO:0000313" key="3">
    <source>
        <dbReference type="Proteomes" id="UP000648187"/>
    </source>
</evidence>
<dbReference type="EMBL" id="JACKWZ010000133">
    <property type="protein sequence ID" value="KAF9414442.1"/>
    <property type="molecule type" value="Genomic_DNA"/>
</dbReference>
<organism evidence="2 3">
    <name type="scientific">Spodoptera exigua</name>
    <name type="common">Beet armyworm</name>
    <name type="synonym">Noctua fulgens</name>
    <dbReference type="NCBI Taxonomy" id="7107"/>
    <lineage>
        <taxon>Eukaryota</taxon>
        <taxon>Metazoa</taxon>
        <taxon>Ecdysozoa</taxon>
        <taxon>Arthropoda</taxon>
        <taxon>Hexapoda</taxon>
        <taxon>Insecta</taxon>
        <taxon>Pterygota</taxon>
        <taxon>Neoptera</taxon>
        <taxon>Endopterygota</taxon>
        <taxon>Lepidoptera</taxon>
        <taxon>Glossata</taxon>
        <taxon>Ditrysia</taxon>
        <taxon>Noctuoidea</taxon>
        <taxon>Noctuidae</taxon>
        <taxon>Amphipyrinae</taxon>
        <taxon>Spodoptera</taxon>
    </lineage>
</organism>
<dbReference type="AlphaFoldDB" id="A0A835GFU8"/>
<feature type="region of interest" description="Disordered" evidence="1">
    <location>
        <begin position="1"/>
        <end position="55"/>
    </location>
</feature>
<proteinExistence type="predicted"/>
<evidence type="ECO:0000256" key="1">
    <source>
        <dbReference type="SAM" id="MobiDB-lite"/>
    </source>
</evidence>
<keyword evidence="3" id="KW-1185">Reference proteome</keyword>
<reference evidence="2" key="1">
    <citation type="submission" date="2020-08" db="EMBL/GenBank/DDBJ databases">
        <title>Spodoptera exigua strain:BAW_Kor-Di-RS1 Genome sequencing and assembly.</title>
        <authorList>
            <person name="Kim J."/>
            <person name="Nam H.Y."/>
            <person name="Kwon M."/>
            <person name="Choi J.H."/>
            <person name="Cho S.R."/>
            <person name="Kim G.-H."/>
        </authorList>
    </citation>
    <scope>NUCLEOTIDE SEQUENCE</scope>
    <source>
        <strain evidence="2">BAW_Kor-Di-RS1</strain>
        <tissue evidence="2">Whole-body</tissue>
    </source>
</reference>
<protein>
    <submittedName>
        <fullName evidence="2">Uncharacterized protein</fullName>
    </submittedName>
</protein>
<feature type="compositionally biased region" description="Basic and acidic residues" evidence="1">
    <location>
        <begin position="44"/>
        <end position="55"/>
    </location>
</feature>
<gene>
    <name evidence="2" type="ORF">HW555_007639</name>
</gene>